<keyword evidence="2" id="KW-0805">Transcription regulation</keyword>
<dbReference type="AlphaFoldDB" id="C6E6U5"/>
<feature type="domain" description="Ner winged helix-turn-helix DNA-binding" evidence="6">
    <location>
        <begin position="12"/>
        <end position="85"/>
    </location>
</feature>
<dbReference type="InterPro" id="IPR010982">
    <property type="entry name" value="Lambda_DNA-bd_dom_sf"/>
</dbReference>
<protein>
    <submittedName>
        <fullName evidence="7">Putative transcriptional regulator, Nlp</fullName>
    </submittedName>
</protein>
<evidence type="ECO:0000256" key="1">
    <source>
        <dbReference type="ARBA" id="ARBA00006157"/>
    </source>
</evidence>
<name>C6E6U5_GEOSM</name>
<evidence type="ECO:0000256" key="4">
    <source>
        <dbReference type="ARBA" id="ARBA00023163"/>
    </source>
</evidence>
<evidence type="ECO:0000256" key="2">
    <source>
        <dbReference type="ARBA" id="ARBA00023015"/>
    </source>
</evidence>
<dbReference type="Pfam" id="PF13693">
    <property type="entry name" value="HTH_35"/>
    <property type="match status" value="1"/>
</dbReference>
<proteinExistence type="inferred from homology"/>
<dbReference type="SUPFAM" id="SSF47413">
    <property type="entry name" value="lambda repressor-like DNA-binding domains"/>
    <property type="match status" value="1"/>
</dbReference>
<accession>C6E6U5</accession>
<organism evidence="7">
    <name type="scientific">Geobacter sp. (strain M21)</name>
    <dbReference type="NCBI Taxonomy" id="443144"/>
    <lineage>
        <taxon>Bacteria</taxon>
        <taxon>Pseudomonadati</taxon>
        <taxon>Thermodesulfobacteriota</taxon>
        <taxon>Desulfuromonadia</taxon>
        <taxon>Geobacterales</taxon>
        <taxon>Geobacteraceae</taxon>
        <taxon>Geobacter</taxon>
    </lineage>
</organism>
<dbReference type="EMBL" id="CP001661">
    <property type="protein sequence ID" value="ACT19723.1"/>
    <property type="molecule type" value="Genomic_DNA"/>
</dbReference>
<reference evidence="7" key="1">
    <citation type="submission" date="2009-07" db="EMBL/GenBank/DDBJ databases">
        <title>Complete sequence of Geobacter sp. M21.</title>
        <authorList>
            <consortium name="US DOE Joint Genome Institute"/>
            <person name="Lucas S."/>
            <person name="Copeland A."/>
            <person name="Lapidus A."/>
            <person name="Glavina del Rio T."/>
            <person name="Dalin E."/>
            <person name="Tice H."/>
            <person name="Bruce D."/>
            <person name="Goodwin L."/>
            <person name="Pitluck S."/>
            <person name="Saunders E."/>
            <person name="Brettin T."/>
            <person name="Detter J.C."/>
            <person name="Han C."/>
            <person name="Larimer F."/>
            <person name="Land M."/>
            <person name="Hauser L."/>
            <person name="Kyrpides N."/>
            <person name="Ovchinnikova G."/>
            <person name="Lovley D."/>
        </authorList>
    </citation>
    <scope>NUCLEOTIDE SEQUENCE [LARGE SCALE GENOMIC DNA]</scope>
    <source>
        <strain evidence="7">M21</strain>
    </source>
</reference>
<feature type="compositionally biased region" description="Basic residues" evidence="5">
    <location>
        <begin position="80"/>
        <end position="90"/>
    </location>
</feature>
<evidence type="ECO:0000256" key="3">
    <source>
        <dbReference type="ARBA" id="ARBA00023125"/>
    </source>
</evidence>
<dbReference type="eggNOG" id="COG3423">
    <property type="taxonomic scope" value="Bacteria"/>
</dbReference>
<sequence>MKKAAELQVHQDWHPADIKAALDKAGYSFARIARENGYRLNSPNVVLHRAWSQVEQLVAKILGVQASEIWPSRYDRRGRPLKSRTARVKQSRTISKRGTVSNV</sequence>
<gene>
    <name evidence="7" type="ordered locus">GM21_3702</name>
</gene>
<dbReference type="STRING" id="443144.GM21_3702"/>
<evidence type="ECO:0000259" key="6">
    <source>
        <dbReference type="Pfam" id="PF13693"/>
    </source>
</evidence>
<dbReference type="KEGG" id="gem:GM21_3702"/>
<dbReference type="HOGENOM" id="CLU_162005_0_0_7"/>
<keyword evidence="4" id="KW-0804">Transcription</keyword>
<dbReference type="InterPro" id="IPR038722">
    <property type="entry name" value="Ner_HTH_dom"/>
</dbReference>
<feature type="compositionally biased region" description="Polar residues" evidence="5">
    <location>
        <begin position="91"/>
        <end position="103"/>
    </location>
</feature>
<evidence type="ECO:0000256" key="5">
    <source>
        <dbReference type="SAM" id="MobiDB-lite"/>
    </source>
</evidence>
<dbReference type="OrthoDB" id="5405994at2"/>
<evidence type="ECO:0000313" key="7">
    <source>
        <dbReference type="EMBL" id="ACT19723.1"/>
    </source>
</evidence>
<comment type="similarity">
    <text evidence="1">Belongs to the ner transcriptional regulatory family.</text>
</comment>
<dbReference type="GO" id="GO:0003677">
    <property type="term" value="F:DNA binding"/>
    <property type="evidence" value="ECO:0007669"/>
    <property type="project" value="UniProtKB-KW"/>
</dbReference>
<keyword evidence="3" id="KW-0238">DNA-binding</keyword>
<dbReference type="Gene3D" id="1.10.260.40">
    <property type="entry name" value="lambda repressor-like DNA-binding domains"/>
    <property type="match status" value="1"/>
</dbReference>
<feature type="region of interest" description="Disordered" evidence="5">
    <location>
        <begin position="80"/>
        <end position="103"/>
    </location>
</feature>